<dbReference type="GO" id="GO:0003677">
    <property type="term" value="F:DNA binding"/>
    <property type="evidence" value="ECO:0007669"/>
    <property type="project" value="UniProtKB-KW"/>
</dbReference>
<name>A0A7C2VIC9_9CREN</name>
<dbReference type="Pfam" id="PF07282">
    <property type="entry name" value="Cas12f1-like_TNB"/>
    <property type="match status" value="1"/>
</dbReference>
<organism evidence="3">
    <name type="scientific">Fervidicoccus fontis</name>
    <dbReference type="NCBI Taxonomy" id="683846"/>
    <lineage>
        <taxon>Archaea</taxon>
        <taxon>Thermoproteota</taxon>
        <taxon>Thermoprotei</taxon>
        <taxon>Fervidicoccales</taxon>
        <taxon>Fervidicoccaceae</taxon>
        <taxon>Fervidicoccus</taxon>
    </lineage>
</organism>
<dbReference type="SUPFAM" id="SSF144020">
    <property type="entry name" value="FdhE-like"/>
    <property type="match status" value="1"/>
</dbReference>
<feature type="domain" description="Cas12f1-like TNB" evidence="2">
    <location>
        <begin position="3"/>
        <end position="47"/>
    </location>
</feature>
<dbReference type="InterPro" id="IPR010095">
    <property type="entry name" value="Cas12f1-like_TNB"/>
</dbReference>
<dbReference type="AlphaFoldDB" id="A0A7C2VIC9"/>
<sequence length="89" mass="9903">MAAVDPRRTSSTCPVCGSKLRENGYRRLKCHRCGFEGNRDHIAILNIERRALSILHMGGSEILSNALQMKDVFTNRCGEPMNSLRGTLA</sequence>
<proteinExistence type="predicted"/>
<evidence type="ECO:0000256" key="1">
    <source>
        <dbReference type="ARBA" id="ARBA00023125"/>
    </source>
</evidence>
<reference evidence="3" key="1">
    <citation type="journal article" date="2020" name="mSystems">
        <title>Genome- and Community-Level Interaction Insights into Carbon Utilization and Element Cycling Functions of Hydrothermarchaeota in Hydrothermal Sediment.</title>
        <authorList>
            <person name="Zhou Z."/>
            <person name="Liu Y."/>
            <person name="Xu W."/>
            <person name="Pan J."/>
            <person name="Luo Z.H."/>
            <person name="Li M."/>
        </authorList>
    </citation>
    <scope>NUCLEOTIDE SEQUENCE [LARGE SCALE GENOMIC DNA]</scope>
    <source>
        <strain evidence="3">SpSt-1261</strain>
    </source>
</reference>
<feature type="non-terminal residue" evidence="3">
    <location>
        <position position="89"/>
    </location>
</feature>
<keyword evidence="1" id="KW-0238">DNA-binding</keyword>
<accession>A0A7C2VIC9</accession>
<evidence type="ECO:0000259" key="2">
    <source>
        <dbReference type="Pfam" id="PF07282"/>
    </source>
</evidence>
<protein>
    <submittedName>
        <fullName evidence="3">Transposase</fullName>
    </submittedName>
</protein>
<evidence type="ECO:0000313" key="3">
    <source>
        <dbReference type="EMBL" id="HEW63483.1"/>
    </source>
</evidence>
<comment type="caution">
    <text evidence="3">The sequence shown here is derived from an EMBL/GenBank/DDBJ whole genome shotgun (WGS) entry which is preliminary data.</text>
</comment>
<dbReference type="RefSeq" id="WP_349768765.1">
    <property type="nucleotide sequence ID" value="NZ_DSFH01000005.1"/>
</dbReference>
<gene>
    <name evidence="3" type="ORF">ENO39_00255</name>
</gene>
<dbReference type="EMBL" id="DSFH01000005">
    <property type="protein sequence ID" value="HEW63483.1"/>
    <property type="molecule type" value="Genomic_DNA"/>
</dbReference>
<dbReference type="Proteomes" id="UP000886076">
    <property type="component" value="Unassembled WGS sequence"/>
</dbReference>
<dbReference type="InterPro" id="IPR024064">
    <property type="entry name" value="FdhE-like_sf"/>
</dbReference>